<dbReference type="EMBL" id="GBRH01271677">
    <property type="protein sequence ID" value="JAD26218.1"/>
    <property type="molecule type" value="Transcribed_RNA"/>
</dbReference>
<reference evidence="1" key="2">
    <citation type="journal article" date="2015" name="Data Brief">
        <title>Shoot transcriptome of the giant reed, Arundo donax.</title>
        <authorList>
            <person name="Barrero R.A."/>
            <person name="Guerrero F.D."/>
            <person name="Moolhuijzen P."/>
            <person name="Goolsby J.A."/>
            <person name="Tidwell J."/>
            <person name="Bellgard S.E."/>
            <person name="Bellgard M.I."/>
        </authorList>
    </citation>
    <scope>NUCLEOTIDE SEQUENCE</scope>
    <source>
        <tissue evidence="1">Shoot tissue taken approximately 20 cm above the soil surface</tissue>
    </source>
</reference>
<name>A0A0A8YL40_ARUDO</name>
<proteinExistence type="predicted"/>
<organism evidence="1">
    <name type="scientific">Arundo donax</name>
    <name type="common">Giant reed</name>
    <name type="synonym">Donax arundinaceus</name>
    <dbReference type="NCBI Taxonomy" id="35708"/>
    <lineage>
        <taxon>Eukaryota</taxon>
        <taxon>Viridiplantae</taxon>
        <taxon>Streptophyta</taxon>
        <taxon>Embryophyta</taxon>
        <taxon>Tracheophyta</taxon>
        <taxon>Spermatophyta</taxon>
        <taxon>Magnoliopsida</taxon>
        <taxon>Liliopsida</taxon>
        <taxon>Poales</taxon>
        <taxon>Poaceae</taxon>
        <taxon>PACMAD clade</taxon>
        <taxon>Arundinoideae</taxon>
        <taxon>Arundineae</taxon>
        <taxon>Arundo</taxon>
    </lineage>
</organism>
<sequence length="36" mass="4129">MVIISSSFSLTSYHQVASLLLYEKISQILLSCFQMF</sequence>
<reference evidence="1" key="1">
    <citation type="submission" date="2014-09" db="EMBL/GenBank/DDBJ databases">
        <authorList>
            <person name="Magalhaes I.L.F."/>
            <person name="Oliveira U."/>
            <person name="Santos F.R."/>
            <person name="Vidigal T.H.D.A."/>
            <person name="Brescovit A.D."/>
            <person name="Santos A.J."/>
        </authorList>
    </citation>
    <scope>NUCLEOTIDE SEQUENCE</scope>
    <source>
        <tissue evidence="1">Shoot tissue taken approximately 20 cm above the soil surface</tissue>
    </source>
</reference>
<dbReference type="AlphaFoldDB" id="A0A0A8YL40"/>
<accession>A0A0A8YL40</accession>
<evidence type="ECO:0000313" key="1">
    <source>
        <dbReference type="EMBL" id="JAD26218.1"/>
    </source>
</evidence>
<protein>
    <submittedName>
        <fullName evidence="1">Uncharacterized protein</fullName>
    </submittedName>
</protein>